<reference evidence="1 2" key="1">
    <citation type="submission" date="2021-03" db="EMBL/GenBank/DDBJ databases">
        <title>Human Oral Microbial Genomes.</title>
        <authorList>
            <person name="Johnston C.D."/>
            <person name="Chen T."/>
            <person name="Dewhirst F.E."/>
        </authorList>
    </citation>
    <scope>NUCLEOTIDE SEQUENCE [LARGE SCALE GENOMIC DNA]</scope>
    <source>
        <strain evidence="1 2">DSMZ 100122</strain>
    </source>
</reference>
<name>A0ABX7Y4J1_9ACTN</name>
<dbReference type="RefSeq" id="WP_212323622.1">
    <property type="nucleotide sequence ID" value="NZ_AP024463.1"/>
</dbReference>
<organism evidence="1 2">
    <name type="scientific">Arachnia rubra</name>
    <dbReference type="NCBI Taxonomy" id="1547448"/>
    <lineage>
        <taxon>Bacteria</taxon>
        <taxon>Bacillati</taxon>
        <taxon>Actinomycetota</taxon>
        <taxon>Actinomycetes</taxon>
        <taxon>Propionibacteriales</taxon>
        <taxon>Propionibacteriaceae</taxon>
        <taxon>Arachnia</taxon>
    </lineage>
</organism>
<sequence length="272" mass="28426">MSAHLSRRAVTGLMAATLASGAYLSQTVPKASAAVNSTSFTFTDSAGTSSSARFYPAGSVRTGLVVYLDCKDHPLHDQDHDGDNANLPGGLAGPGSIVEAATARGLDVVSVHTPSTDGSWVTTPSGVKITYLTELIQHVQSAHGADPAVLWLVGYAEGADFITMDFFPKYANTMQDGGLLALGGGDAPTPPPIWGDDLSQHAKSTLSLNFVTGEKDETAYSNAINSAKLGVGYYEALGFEHVWSEWPAGLDHDSLVPEFGAYLGKVLDAHKG</sequence>
<protein>
    <submittedName>
        <fullName evidence="1">Uncharacterized protein</fullName>
    </submittedName>
</protein>
<evidence type="ECO:0000313" key="2">
    <source>
        <dbReference type="Proteomes" id="UP000678513"/>
    </source>
</evidence>
<keyword evidence="2" id="KW-1185">Reference proteome</keyword>
<gene>
    <name evidence="1" type="ORF">J5A65_14590</name>
</gene>
<dbReference type="PROSITE" id="PS51318">
    <property type="entry name" value="TAT"/>
    <property type="match status" value="1"/>
</dbReference>
<dbReference type="Proteomes" id="UP000678513">
    <property type="component" value="Chromosome"/>
</dbReference>
<proteinExistence type="predicted"/>
<dbReference type="EMBL" id="CP072384">
    <property type="protein sequence ID" value="QUC08110.1"/>
    <property type="molecule type" value="Genomic_DNA"/>
</dbReference>
<evidence type="ECO:0000313" key="1">
    <source>
        <dbReference type="EMBL" id="QUC08110.1"/>
    </source>
</evidence>
<dbReference type="InterPro" id="IPR006311">
    <property type="entry name" value="TAT_signal"/>
</dbReference>
<accession>A0ABX7Y4J1</accession>